<comment type="similarity">
    <text evidence="2">Belongs to the glycosyltransferase 2 family.</text>
</comment>
<reference evidence="7" key="1">
    <citation type="submission" date="2015-07" db="EMBL/GenBank/DDBJ databases">
        <title>Genome sequencing project for genomic taxonomy and phylogenomics of Bacillus-like bacteria.</title>
        <authorList>
            <person name="Liu B."/>
            <person name="Wang J."/>
            <person name="Zhu Y."/>
            <person name="Liu G."/>
            <person name="Chen Q."/>
            <person name="Chen Z."/>
            <person name="Lan J."/>
            <person name="Che J."/>
            <person name="Ge C."/>
            <person name="Shi H."/>
            <person name="Pan Z."/>
            <person name="Liu X."/>
        </authorList>
    </citation>
    <scope>NUCLEOTIDE SEQUENCE [LARGE SCALE GENOMIC DNA]</scope>
    <source>
        <strain evidence="7">FJAT-27997</strain>
    </source>
</reference>
<sequence>MEIELRKTSVIILTYNQLPLTIRCVNSIQKHTVMEEIEIIVVDNGSTDGTVEYLKGLPFIKTCFNPSNVGFAKGCNQGLKLATGDYILFLNNDVIVTENWLDPMIELLDKENVGMVGPVSNYVSGLQQISVDYQDIEQIDDFASRYCEQQRGKSRRVLRLVGFCLLTKQEILEKIGGFDERFVYGSFEDDDLCLRALQEGYQLHISLDSFIHHHGHATFNGNQDIDIHYLYHENRRRFIDKWQIDLTYFTHPRPEIVDLVPIEARKILDVGCGAGATGLELLNRQPCQLYGIELNALVSSIAKAHYETVDHTDVEALELSYPLGYFDTIIFADILEHLKDPWKVIENLSKFLKPNGSIICSIPNISHAEALIPLLQGSWHYTDAGILDRTHLRFFTPQTVHTLFPSTQFEIIEQRYQQIAVETNVELFLNEVIHLAENFGFNMDQLANYSKVYQILIHVTKSETNESQI</sequence>
<dbReference type="OrthoDB" id="8936324at2"/>
<evidence type="ECO:0000256" key="1">
    <source>
        <dbReference type="ARBA" id="ARBA00004776"/>
    </source>
</evidence>
<dbReference type="GO" id="GO:0016757">
    <property type="term" value="F:glycosyltransferase activity"/>
    <property type="evidence" value="ECO:0007669"/>
    <property type="project" value="UniProtKB-KW"/>
</dbReference>
<dbReference type="PANTHER" id="PTHR43179:SF12">
    <property type="entry name" value="GALACTOFURANOSYLTRANSFERASE GLFT2"/>
    <property type="match status" value="1"/>
</dbReference>
<dbReference type="SUPFAM" id="SSF53335">
    <property type="entry name" value="S-adenosyl-L-methionine-dependent methyltransferases"/>
    <property type="match status" value="1"/>
</dbReference>
<name>A0A0K9GVR9_9BACI</name>
<dbReference type="CDD" id="cd04186">
    <property type="entry name" value="GT_2_like_c"/>
    <property type="match status" value="1"/>
</dbReference>
<comment type="caution">
    <text evidence="6">The sequence shown here is derived from an EMBL/GenBank/DDBJ whole genome shotgun (WGS) entry which is preliminary data.</text>
</comment>
<feature type="domain" description="Glycosyltransferase 2-like" evidence="5">
    <location>
        <begin position="9"/>
        <end position="175"/>
    </location>
</feature>
<proteinExistence type="inferred from homology"/>
<gene>
    <name evidence="6" type="ORF">AC625_13250</name>
</gene>
<evidence type="ECO:0000313" key="6">
    <source>
        <dbReference type="EMBL" id="KMY50347.1"/>
    </source>
</evidence>
<evidence type="ECO:0000256" key="4">
    <source>
        <dbReference type="ARBA" id="ARBA00022679"/>
    </source>
</evidence>
<evidence type="ECO:0000259" key="5">
    <source>
        <dbReference type="Pfam" id="PF00535"/>
    </source>
</evidence>
<dbReference type="SUPFAM" id="SSF53448">
    <property type="entry name" value="Nucleotide-diphospho-sugar transferases"/>
    <property type="match status" value="1"/>
</dbReference>
<dbReference type="PANTHER" id="PTHR43179">
    <property type="entry name" value="RHAMNOSYLTRANSFERASE WBBL"/>
    <property type="match status" value="1"/>
</dbReference>
<dbReference type="Gene3D" id="3.90.550.10">
    <property type="entry name" value="Spore Coat Polysaccharide Biosynthesis Protein SpsA, Chain A"/>
    <property type="match status" value="1"/>
</dbReference>
<dbReference type="CDD" id="cd02440">
    <property type="entry name" value="AdoMet_MTases"/>
    <property type="match status" value="1"/>
</dbReference>
<evidence type="ECO:0000256" key="3">
    <source>
        <dbReference type="ARBA" id="ARBA00022676"/>
    </source>
</evidence>
<dbReference type="Pfam" id="PF13489">
    <property type="entry name" value="Methyltransf_23"/>
    <property type="match status" value="1"/>
</dbReference>
<keyword evidence="7" id="KW-1185">Reference proteome</keyword>
<dbReference type="STRING" id="1679170.AC625_13250"/>
<organism evidence="6 7">
    <name type="scientific">Peribacillus loiseleuriae</name>
    <dbReference type="NCBI Taxonomy" id="1679170"/>
    <lineage>
        <taxon>Bacteria</taxon>
        <taxon>Bacillati</taxon>
        <taxon>Bacillota</taxon>
        <taxon>Bacilli</taxon>
        <taxon>Bacillales</taxon>
        <taxon>Bacillaceae</taxon>
        <taxon>Peribacillus</taxon>
    </lineage>
</organism>
<dbReference type="EMBL" id="LFZW01000001">
    <property type="protein sequence ID" value="KMY50347.1"/>
    <property type="molecule type" value="Genomic_DNA"/>
</dbReference>
<keyword evidence="3" id="KW-0328">Glycosyltransferase</keyword>
<dbReference type="AlphaFoldDB" id="A0A0K9GVR9"/>
<dbReference type="InterPro" id="IPR001173">
    <property type="entry name" value="Glyco_trans_2-like"/>
</dbReference>
<dbReference type="Proteomes" id="UP000037146">
    <property type="component" value="Unassembled WGS sequence"/>
</dbReference>
<evidence type="ECO:0000256" key="2">
    <source>
        <dbReference type="ARBA" id="ARBA00006739"/>
    </source>
</evidence>
<dbReference type="InterPro" id="IPR029063">
    <property type="entry name" value="SAM-dependent_MTases_sf"/>
</dbReference>
<comment type="pathway">
    <text evidence="1">Cell wall biogenesis; cell wall polysaccharide biosynthesis.</text>
</comment>
<accession>A0A0K9GVR9</accession>
<dbReference type="InterPro" id="IPR029044">
    <property type="entry name" value="Nucleotide-diphossugar_trans"/>
</dbReference>
<evidence type="ECO:0000313" key="7">
    <source>
        <dbReference type="Proteomes" id="UP000037146"/>
    </source>
</evidence>
<dbReference type="Pfam" id="PF00535">
    <property type="entry name" value="Glycos_transf_2"/>
    <property type="match status" value="1"/>
</dbReference>
<protein>
    <submittedName>
        <fullName evidence="6">Polypeptide N-acetylgalactosaminyltransferase</fullName>
    </submittedName>
</protein>
<dbReference type="Gene3D" id="3.40.50.150">
    <property type="entry name" value="Vaccinia Virus protein VP39"/>
    <property type="match status" value="1"/>
</dbReference>
<dbReference type="PATRIC" id="fig|1679170.3.peg.3020"/>
<keyword evidence="4 6" id="KW-0808">Transferase</keyword>